<reference evidence="2" key="1">
    <citation type="journal article" date="2019" name="Int. J. Syst. Evol. Microbiol.">
        <title>The Global Catalogue of Microorganisms (GCM) 10K type strain sequencing project: providing services to taxonomists for standard genome sequencing and annotation.</title>
        <authorList>
            <consortium name="The Broad Institute Genomics Platform"/>
            <consortium name="The Broad Institute Genome Sequencing Center for Infectious Disease"/>
            <person name="Wu L."/>
            <person name="Ma J."/>
        </authorList>
    </citation>
    <scope>NUCLEOTIDE SEQUENCE [LARGE SCALE GENOMIC DNA]</scope>
    <source>
        <strain evidence="2">NBRC 101365</strain>
    </source>
</reference>
<name>A0ABQ6CLS7_9HYPH</name>
<accession>A0ABQ6CLS7</accession>
<protein>
    <submittedName>
        <fullName evidence="1">Uncharacterized protein</fullName>
    </submittedName>
</protein>
<gene>
    <name evidence="1" type="ORF">GCM10007874_42730</name>
</gene>
<dbReference type="Proteomes" id="UP001156882">
    <property type="component" value="Unassembled WGS sequence"/>
</dbReference>
<dbReference type="RefSeq" id="WP_284314308.1">
    <property type="nucleotide sequence ID" value="NZ_BSPC01000048.1"/>
</dbReference>
<proteinExistence type="predicted"/>
<keyword evidence="2" id="KW-1185">Reference proteome</keyword>
<evidence type="ECO:0000313" key="2">
    <source>
        <dbReference type="Proteomes" id="UP001156882"/>
    </source>
</evidence>
<comment type="caution">
    <text evidence="1">The sequence shown here is derived from an EMBL/GenBank/DDBJ whole genome shotgun (WGS) entry which is preliminary data.</text>
</comment>
<organism evidence="1 2">
    <name type="scientific">Labrys miyagiensis</name>
    <dbReference type="NCBI Taxonomy" id="346912"/>
    <lineage>
        <taxon>Bacteria</taxon>
        <taxon>Pseudomonadati</taxon>
        <taxon>Pseudomonadota</taxon>
        <taxon>Alphaproteobacteria</taxon>
        <taxon>Hyphomicrobiales</taxon>
        <taxon>Xanthobacteraceae</taxon>
        <taxon>Labrys</taxon>
    </lineage>
</organism>
<evidence type="ECO:0000313" key="1">
    <source>
        <dbReference type="EMBL" id="GLS21256.1"/>
    </source>
</evidence>
<sequence length="184" mass="20997">MLQFSETYDQPFTAAPYVSKGYDNEKAARVFARDLEDFHASTVRWNVVFEDPSVLSGQSRLGEIRNGFARALRVGAGAMLCRRDMLEKMVNRFKSGGYQYHNVPYRLYPLFNIPVVDGQAVGEDYAFCDRWRECSGELWVDTTATINHHGYHSYHGNLQESLELRRRAKTKIPEPGAMPQPVNG</sequence>
<dbReference type="EMBL" id="BSPC01000048">
    <property type="protein sequence ID" value="GLS21256.1"/>
    <property type="molecule type" value="Genomic_DNA"/>
</dbReference>